<evidence type="ECO:0000259" key="2">
    <source>
        <dbReference type="Pfam" id="PF16297"/>
    </source>
</evidence>
<evidence type="ECO:0000313" key="4">
    <source>
        <dbReference type="RefSeq" id="XP_026099788.1"/>
    </source>
</evidence>
<dbReference type="Pfam" id="PF16297">
    <property type="entry name" value="DUF4939"/>
    <property type="match status" value="1"/>
</dbReference>
<evidence type="ECO:0000313" key="3">
    <source>
        <dbReference type="Proteomes" id="UP000515129"/>
    </source>
</evidence>
<accession>A0A6P6MTW7</accession>
<dbReference type="RefSeq" id="XP_026099788.1">
    <property type="nucleotide sequence ID" value="XM_026244003.1"/>
</dbReference>
<dbReference type="OrthoDB" id="8963439at2759"/>
<dbReference type="AlphaFoldDB" id="A0A6P6MTW7"/>
<dbReference type="Proteomes" id="UP000515129">
    <property type="component" value="Unplaced"/>
</dbReference>
<evidence type="ECO:0000256" key="1">
    <source>
        <dbReference type="SAM" id="MobiDB-lite"/>
    </source>
</evidence>
<name>A0A6P6MTW7_CARAU</name>
<sequence>MECEEDQMMATATTCANPPAVVDQSTRSPEPRLPPPAFYSGEPQLCRSFLAKCSLYISLQPSLFTTEESKIAFIITLLTGRAASWGTTVWEQSLPCCASFQAFSEELKKVFDCAV</sequence>
<gene>
    <name evidence="4" type="primary">LOC113070601</name>
</gene>
<dbReference type="GeneID" id="113070601"/>
<protein>
    <submittedName>
        <fullName evidence="4">Protein LDOC1-like</fullName>
    </submittedName>
</protein>
<feature type="region of interest" description="Disordered" evidence="1">
    <location>
        <begin position="1"/>
        <end position="34"/>
    </location>
</feature>
<feature type="domain" description="DUF4939" evidence="2">
    <location>
        <begin position="26"/>
        <end position="112"/>
    </location>
</feature>
<dbReference type="InterPro" id="IPR032549">
    <property type="entry name" value="DUF4939"/>
</dbReference>
<keyword evidence="3" id="KW-1185">Reference proteome</keyword>
<proteinExistence type="predicted"/>
<reference evidence="4" key="1">
    <citation type="submission" date="2025-08" db="UniProtKB">
        <authorList>
            <consortium name="RefSeq"/>
        </authorList>
    </citation>
    <scope>IDENTIFICATION</scope>
    <source>
        <strain evidence="4">Wakin</strain>
        <tissue evidence="4">Muscle</tissue>
    </source>
</reference>
<organism evidence="3 4">
    <name type="scientific">Carassius auratus</name>
    <name type="common">Goldfish</name>
    <dbReference type="NCBI Taxonomy" id="7957"/>
    <lineage>
        <taxon>Eukaryota</taxon>
        <taxon>Metazoa</taxon>
        <taxon>Chordata</taxon>
        <taxon>Craniata</taxon>
        <taxon>Vertebrata</taxon>
        <taxon>Euteleostomi</taxon>
        <taxon>Actinopterygii</taxon>
        <taxon>Neopterygii</taxon>
        <taxon>Teleostei</taxon>
        <taxon>Ostariophysi</taxon>
        <taxon>Cypriniformes</taxon>
        <taxon>Cyprinidae</taxon>
        <taxon>Cyprininae</taxon>
        <taxon>Carassius</taxon>
    </lineage>
</organism>
<dbReference type="KEGG" id="caua:113070601"/>